<dbReference type="Gene3D" id="1.10.10.10">
    <property type="entry name" value="Winged helix-like DNA-binding domain superfamily/Winged helix DNA-binding domain"/>
    <property type="match status" value="1"/>
</dbReference>
<dbReference type="GO" id="GO:0005524">
    <property type="term" value="F:ATP binding"/>
    <property type="evidence" value="ECO:0007669"/>
    <property type="project" value="UniProtKB-KW"/>
</dbReference>
<dbReference type="InterPro" id="IPR027417">
    <property type="entry name" value="P-loop_NTPase"/>
</dbReference>
<dbReference type="Pfam" id="PF13191">
    <property type="entry name" value="AAA_16"/>
    <property type="match status" value="1"/>
</dbReference>
<keyword evidence="1" id="KW-0547">Nucleotide-binding</keyword>
<evidence type="ECO:0000256" key="2">
    <source>
        <dbReference type="ARBA" id="ARBA00022840"/>
    </source>
</evidence>
<dbReference type="GO" id="GO:0006355">
    <property type="term" value="P:regulation of DNA-templated transcription"/>
    <property type="evidence" value="ECO:0007669"/>
    <property type="project" value="InterPro"/>
</dbReference>
<dbReference type="SMART" id="SM00028">
    <property type="entry name" value="TPR"/>
    <property type="match status" value="4"/>
</dbReference>
<accession>A0A5M3WEQ8</accession>
<keyword evidence="2" id="KW-0067">ATP-binding</keyword>
<dbReference type="PANTHER" id="PTHR16305">
    <property type="entry name" value="TESTICULAR SOLUBLE ADENYLYL CYCLASE"/>
    <property type="match status" value="1"/>
</dbReference>
<name>A0A5M3WEQ8_9ACTN</name>
<dbReference type="PANTHER" id="PTHR16305:SF35">
    <property type="entry name" value="TRANSCRIPTIONAL ACTIVATOR DOMAIN"/>
    <property type="match status" value="1"/>
</dbReference>
<dbReference type="Gene3D" id="1.25.40.10">
    <property type="entry name" value="Tetratricopeptide repeat domain"/>
    <property type="match status" value="1"/>
</dbReference>
<dbReference type="PROSITE" id="PS50043">
    <property type="entry name" value="HTH_LUXR_2"/>
    <property type="match status" value="1"/>
</dbReference>
<gene>
    <name evidence="4" type="ORF">Acor_76290</name>
</gene>
<dbReference type="InterPro" id="IPR000792">
    <property type="entry name" value="Tscrpt_reg_LuxR_C"/>
</dbReference>
<dbReference type="GO" id="GO:0004016">
    <property type="term" value="F:adenylate cyclase activity"/>
    <property type="evidence" value="ECO:0007669"/>
    <property type="project" value="TreeGrafter"/>
</dbReference>
<dbReference type="SMART" id="SM00421">
    <property type="entry name" value="HTH_LUXR"/>
    <property type="match status" value="1"/>
</dbReference>
<dbReference type="AlphaFoldDB" id="A0A5M3WEQ8"/>
<sequence>MPPNKQAAPGGLIGRGAELGRLVRVLDAAAGGLAGVALVGGDAGIGKTRLIRELIELARRRDFVVLVGQCAELGDALPYLPLTDALRGAAAEPGGPVVAGLAARPVLRRLLPDSDAGPSDAMTGALAQQRLFGSTLSLLSEVADQRPVLFVLEDLHWADRSTRDLVVFLTRMLQRERVCLVGTYRTDDLHRRHPLRPVLAELQRLPLVTGVEVPPLADAAMAEHLAELGDRDGDRGGDRGSDAIDGVVRRAGGNPFFAEELFAACAESDRLPGTLSDVLMARVEGLSDTAQQVLRVAAVAGRRVDHELLRAAAGLADEPLEEALREIVSRGLLSAGQRIGYEFRHALLQEAVYDDLLPGECTRLHLAFAGLLTERGGAAAELAHHYAAAHELRGAVAASVAAGRRAIELGAPAEAHQHFDRALADWAHVEDAEALTGTTRVRLTLDSAAAAADSGDYHRAISQLKRLRQLVDTPELVAETNERLAYYQADMDETAGMLEAAHTAVAALDGEGESPLLARALATRARVLWDHAHPQEAYATATRALEVARRTGAADAETTALISLALFEEATGTPERAEELLTHAAAQNSRNLSINLRARFNRARVQYESGNLEAAAKNAEEGVRLARETGLTWSMFGTDLRFLQYLVHYVDGDWTTAEALANGFGVRVGTIAEAVLSSFALFVEVGQGRPAADERLRWLEPFWPQDDFVIYMARGLAAEQALWRGDPGTAWTHVEAVLATLKPFEAGSIRMAATGLWALAELAKDHRLTAGQTQALREQADDVLSRARYAATHGLSGERAQLGPEGRAWVARAEAEWHRVYGTATPEVWQTATEAFSFGFCYEDARSRWRLAEAFLEVGDRAKARAEWLTAVEIADRLRAAPLGHALAELGRRARFSAAHDGPHDGGPGEAREEQGTVLASLTGREREVLALVTAGNSNREIGERLFISQKTASVHVSNILAKLGAATRGQAAAIAHQEGLAPPPG</sequence>
<dbReference type="InterPro" id="IPR016032">
    <property type="entry name" value="Sig_transdc_resp-reg_C-effctor"/>
</dbReference>
<dbReference type="SUPFAM" id="SSF52540">
    <property type="entry name" value="P-loop containing nucleoside triphosphate hydrolases"/>
    <property type="match status" value="1"/>
</dbReference>
<evidence type="ECO:0000313" key="5">
    <source>
        <dbReference type="Proteomes" id="UP000334990"/>
    </source>
</evidence>
<dbReference type="GO" id="GO:0005737">
    <property type="term" value="C:cytoplasm"/>
    <property type="evidence" value="ECO:0007669"/>
    <property type="project" value="TreeGrafter"/>
</dbReference>
<dbReference type="SUPFAM" id="SSF48452">
    <property type="entry name" value="TPR-like"/>
    <property type="match status" value="1"/>
</dbReference>
<dbReference type="InterPro" id="IPR041664">
    <property type="entry name" value="AAA_16"/>
</dbReference>
<dbReference type="InterPro" id="IPR011990">
    <property type="entry name" value="TPR-like_helical_dom_sf"/>
</dbReference>
<proteinExistence type="predicted"/>
<dbReference type="EMBL" id="BLAD01000104">
    <property type="protein sequence ID" value="GES05561.1"/>
    <property type="molecule type" value="Genomic_DNA"/>
</dbReference>
<dbReference type="GO" id="GO:0003677">
    <property type="term" value="F:DNA binding"/>
    <property type="evidence" value="ECO:0007669"/>
    <property type="project" value="InterPro"/>
</dbReference>
<dbReference type="InterPro" id="IPR019734">
    <property type="entry name" value="TPR_rpt"/>
</dbReference>
<comment type="caution">
    <text evidence="4">The sequence shown here is derived from an EMBL/GenBank/DDBJ whole genome shotgun (WGS) entry which is preliminary data.</text>
</comment>
<keyword evidence="5" id="KW-1185">Reference proteome</keyword>
<dbReference type="Pfam" id="PF00196">
    <property type="entry name" value="GerE"/>
    <property type="match status" value="1"/>
</dbReference>
<dbReference type="RefSeq" id="WP_246239667.1">
    <property type="nucleotide sequence ID" value="NZ_BAAABN010000078.1"/>
</dbReference>
<dbReference type="Proteomes" id="UP000334990">
    <property type="component" value="Unassembled WGS sequence"/>
</dbReference>
<dbReference type="InterPro" id="IPR036388">
    <property type="entry name" value="WH-like_DNA-bd_sf"/>
</dbReference>
<dbReference type="CDD" id="cd06170">
    <property type="entry name" value="LuxR_C_like"/>
    <property type="match status" value="1"/>
</dbReference>
<dbReference type="PRINTS" id="PR00038">
    <property type="entry name" value="HTHLUXR"/>
</dbReference>
<organism evidence="4 5">
    <name type="scientific">Acrocarpospora corrugata</name>
    <dbReference type="NCBI Taxonomy" id="35763"/>
    <lineage>
        <taxon>Bacteria</taxon>
        <taxon>Bacillati</taxon>
        <taxon>Actinomycetota</taxon>
        <taxon>Actinomycetes</taxon>
        <taxon>Streptosporangiales</taxon>
        <taxon>Streptosporangiaceae</taxon>
        <taxon>Acrocarpospora</taxon>
    </lineage>
</organism>
<evidence type="ECO:0000259" key="3">
    <source>
        <dbReference type="PROSITE" id="PS50043"/>
    </source>
</evidence>
<evidence type="ECO:0000313" key="4">
    <source>
        <dbReference type="EMBL" id="GES05561.1"/>
    </source>
</evidence>
<dbReference type="SUPFAM" id="SSF46894">
    <property type="entry name" value="C-terminal effector domain of the bipartite response regulators"/>
    <property type="match status" value="1"/>
</dbReference>
<reference evidence="4 5" key="1">
    <citation type="submission" date="2019-10" db="EMBL/GenBank/DDBJ databases">
        <title>Whole genome shotgun sequence of Acrocarpospora corrugata NBRC 13972.</title>
        <authorList>
            <person name="Ichikawa N."/>
            <person name="Kimura A."/>
            <person name="Kitahashi Y."/>
            <person name="Komaki H."/>
            <person name="Oguchi A."/>
        </authorList>
    </citation>
    <scope>NUCLEOTIDE SEQUENCE [LARGE SCALE GENOMIC DNA]</scope>
    <source>
        <strain evidence="4 5">NBRC 13972</strain>
    </source>
</reference>
<feature type="domain" description="HTH luxR-type" evidence="3">
    <location>
        <begin position="915"/>
        <end position="980"/>
    </location>
</feature>
<evidence type="ECO:0000256" key="1">
    <source>
        <dbReference type="ARBA" id="ARBA00022741"/>
    </source>
</evidence>
<protein>
    <submittedName>
        <fullName evidence="4">LuxR family transcriptional regulator</fullName>
    </submittedName>
</protein>